<keyword evidence="3" id="KW-1185">Reference proteome</keyword>
<dbReference type="EMBL" id="FQ311475">
    <property type="protein sequence ID" value="CBQ74061.1"/>
    <property type="molecule type" value="Genomic_DNA"/>
</dbReference>
<feature type="compositionally biased region" description="Basic residues" evidence="1">
    <location>
        <begin position="101"/>
        <end position="112"/>
    </location>
</feature>
<keyword evidence="2" id="KW-0614">Plasmid</keyword>
<evidence type="ECO:0000313" key="2">
    <source>
        <dbReference type="EMBL" id="CBQ74061.1"/>
    </source>
</evidence>
<name>A0ABP1TYL8_GLUAR</name>
<evidence type="ECO:0000256" key="1">
    <source>
        <dbReference type="SAM" id="MobiDB-lite"/>
    </source>
</evidence>
<protein>
    <submittedName>
        <fullName evidence="2">Uncharacterized protein</fullName>
    </submittedName>
</protein>
<gene>
    <name evidence="2" type="ordered locus">AARI_pI00190</name>
</gene>
<reference evidence="3" key="1">
    <citation type="journal article" date="2010" name="PLoS ONE">
        <title>The Arthrobacter arilaitensis Re117 genome sequence reveals its genetic adaptation to the surface of cheese.</title>
        <authorList>
            <person name="Monnet C."/>
            <person name="Loux V."/>
            <person name="Gibrat J.F."/>
            <person name="Spinnler E."/>
            <person name="Barbe V."/>
            <person name="Vacherie B."/>
            <person name="Gavory F."/>
            <person name="Gourbeyre E."/>
            <person name="Siguier P."/>
            <person name="Chandler M."/>
            <person name="Elleuch R."/>
            <person name="Irlinger F."/>
            <person name="Vallaeys T."/>
        </authorList>
    </citation>
    <scope>NUCLEOTIDE SEQUENCE</scope>
    <source>
        <strain evidence="3">DSM 16368 / CIP 108037 / IAM 15318 / JCM 13566 / Re117</strain>
    </source>
</reference>
<evidence type="ECO:0000313" key="3">
    <source>
        <dbReference type="Proteomes" id="UP000006878"/>
    </source>
</evidence>
<geneLocation type="plasmid" evidence="2 3">
    <name>pRE117-1</name>
</geneLocation>
<sequence>MHLSYDGSMAKEPSIEEAVERARRAQEDRISAIRLVGEARQSLADVREKTARELAEIQAQIAKRVGDAERDDVKAFNAAISAGWSVEELRKIGYAEPDKKVRARRRSTRKTGPKSAAQTDSVSNEKDAPQGVEESSSSS</sequence>
<feature type="region of interest" description="Disordered" evidence="1">
    <location>
        <begin position="95"/>
        <end position="139"/>
    </location>
</feature>
<feature type="region of interest" description="Disordered" evidence="1">
    <location>
        <begin position="1"/>
        <end position="20"/>
    </location>
</feature>
<organism evidence="2 3">
    <name type="scientific">Glutamicibacter arilaitensis (strain DSM 16368 / CIP 108037 / IAM 15318 / JCM 13566 / NCIMB 14258 / Re117)</name>
    <name type="common">Arthrobacter arilaitensis</name>
    <dbReference type="NCBI Taxonomy" id="861360"/>
    <lineage>
        <taxon>Bacteria</taxon>
        <taxon>Bacillati</taxon>
        <taxon>Actinomycetota</taxon>
        <taxon>Actinomycetes</taxon>
        <taxon>Micrococcales</taxon>
        <taxon>Micrococcaceae</taxon>
        <taxon>Glutamicibacter</taxon>
    </lineage>
</organism>
<accession>A0ABP1TYL8</accession>
<proteinExistence type="predicted"/>
<dbReference type="Proteomes" id="UP000006878">
    <property type="component" value="Plasmid pRE117-1"/>
</dbReference>
<reference evidence="3" key="2">
    <citation type="submission" date="2010-07" db="EMBL/GenBank/DDBJ databases">
        <title>Complete genome sequence of Arthrobacter arilaitensis (strain DSM 16368 / CIP 108037 / JCM 13566 / Re117).</title>
        <authorList>
            <person name="Genoscope."/>
        </authorList>
    </citation>
    <scope>NUCLEOTIDE SEQUENCE [LARGE SCALE GENOMIC DNA]</scope>
    <source>
        <strain evidence="3">DSM 16368 / CIP 108037 / IAM 15318 / JCM 13566 / Re117</strain>
        <plasmid evidence="3">pRE117-1</plasmid>
    </source>
</reference>